<dbReference type="AlphaFoldDB" id="I7BJ35"/>
<name>I7BJ35_MYCHA</name>
<dbReference type="HOGENOM" id="CLU_1633556_0_0_14"/>
<organism evidence="1 2">
    <name type="scientific">Mycoplasma haematolamae (strain Purdue)</name>
    <dbReference type="NCBI Taxonomy" id="1212765"/>
    <lineage>
        <taxon>Bacteria</taxon>
        <taxon>Bacillati</taxon>
        <taxon>Mycoplasmatota</taxon>
        <taxon>Mollicutes</taxon>
        <taxon>Mycoplasmataceae</taxon>
        <taxon>Mycoplasma</taxon>
    </lineage>
</organism>
<dbReference type="Proteomes" id="UP000006502">
    <property type="component" value="Chromosome"/>
</dbReference>
<proteinExistence type="predicted"/>
<dbReference type="PATRIC" id="fig|1212765.3.peg.299"/>
<keyword evidence="2" id="KW-1185">Reference proteome</keyword>
<dbReference type="KEGG" id="mhl:MHLP_01340"/>
<protein>
    <submittedName>
        <fullName evidence="1">Uncharacterized protein</fullName>
    </submittedName>
</protein>
<evidence type="ECO:0000313" key="2">
    <source>
        <dbReference type="Proteomes" id="UP000006502"/>
    </source>
</evidence>
<reference evidence="2" key="2">
    <citation type="submission" date="2012-07" db="EMBL/GenBank/DDBJ databases">
        <title>Complete genome sequence of 'Candidatus Mycoplasma haemolamae'.</title>
        <authorList>
            <person name="Guimaraes A.M.S."/>
            <person name="Toth B."/>
            <person name="Santos A.P."/>
            <person name="Nascimento N.C."/>
            <person name="Sojka J.E."/>
            <person name="Messick J.B."/>
        </authorList>
    </citation>
    <scope>NUCLEOTIDE SEQUENCE [LARGE SCALE GENOMIC DNA]</scope>
    <source>
        <strain evidence="2">Purdue</strain>
    </source>
</reference>
<gene>
    <name evidence="1" type="ordered locus">MHLP_01340</name>
</gene>
<dbReference type="STRING" id="1212765.MHLP_01340"/>
<accession>I7BJ35</accession>
<dbReference type="EMBL" id="CP003731">
    <property type="protein sequence ID" value="AFO51848.1"/>
    <property type="molecule type" value="Genomic_DNA"/>
</dbReference>
<reference evidence="1 2" key="1">
    <citation type="journal article" date="2012" name="J. Bacteriol.">
        <title>Genome Sequence of "Candidatus Mycoplasma haemolamae" Strain Purdue, a Red Blood Cell Pathogen of Alpacas (Vicugna pacos) and Llamas (Lama glama).</title>
        <authorList>
            <person name="Guimaraes A.M."/>
            <person name="Toth B."/>
            <person name="Santos A.P."/>
            <person name="do Nascimento N.C."/>
            <person name="Kritchevsky J.E."/>
            <person name="Messick J.B."/>
        </authorList>
    </citation>
    <scope>NUCLEOTIDE SEQUENCE [LARGE SCALE GENOMIC DNA]</scope>
    <source>
        <strain evidence="1 2">Purdue</strain>
    </source>
</reference>
<sequence length="162" mass="17150">MIKEIVIGITSLGVIGGATAIGTLYGLNVFAESLNEANSFGEQANKISQAPPKGISRTTFLVQIDTGSSQTLVCQGSKGEELSLNLVKSDAGDSKAKLICSREGVSELPLSLHIEGNDLTCTSLKEVSQNRTVMCTYPSKQLKFKTVKGAAGEADEIIINWN</sequence>
<evidence type="ECO:0000313" key="1">
    <source>
        <dbReference type="EMBL" id="AFO51848.1"/>
    </source>
</evidence>